<protein>
    <submittedName>
        <fullName evidence="2">Uncharacterized protein</fullName>
    </submittedName>
</protein>
<organism evidence="2 3">
    <name type="scientific">Actinomadura coerulea</name>
    <dbReference type="NCBI Taxonomy" id="46159"/>
    <lineage>
        <taxon>Bacteria</taxon>
        <taxon>Bacillati</taxon>
        <taxon>Actinomycetota</taxon>
        <taxon>Actinomycetes</taxon>
        <taxon>Streptosporangiales</taxon>
        <taxon>Thermomonosporaceae</taxon>
        <taxon>Actinomadura</taxon>
    </lineage>
</organism>
<name>A0A7X0G6V8_9ACTN</name>
<dbReference type="RefSeq" id="WP_185033116.1">
    <property type="nucleotide sequence ID" value="NZ_JACHMQ010000001.1"/>
</dbReference>
<keyword evidence="1" id="KW-0812">Transmembrane</keyword>
<gene>
    <name evidence="2" type="ORF">BKA00_007435</name>
</gene>
<proteinExistence type="predicted"/>
<dbReference type="EMBL" id="JACHMQ010000001">
    <property type="protein sequence ID" value="MBB6400521.1"/>
    <property type="molecule type" value="Genomic_DNA"/>
</dbReference>
<keyword evidence="1" id="KW-0472">Membrane</keyword>
<keyword evidence="1" id="KW-1133">Transmembrane helix</keyword>
<evidence type="ECO:0000313" key="2">
    <source>
        <dbReference type="EMBL" id="MBB6400521.1"/>
    </source>
</evidence>
<dbReference type="AlphaFoldDB" id="A0A7X0G6V8"/>
<keyword evidence="3" id="KW-1185">Reference proteome</keyword>
<sequence length="95" mass="10478">MASTSDDQLYTALMEVTRELSRVATLLETLVNNDADKENRLRVVEQWVARVPVDQEKRLRALETWVNRLPATLFAAIAGAAGTVYTVAAKMTGKG</sequence>
<feature type="transmembrane region" description="Helical" evidence="1">
    <location>
        <begin position="69"/>
        <end position="88"/>
    </location>
</feature>
<reference evidence="2 3" key="1">
    <citation type="submission" date="2020-08" db="EMBL/GenBank/DDBJ databases">
        <title>Sequencing the genomes of 1000 actinobacteria strains.</title>
        <authorList>
            <person name="Klenk H.-P."/>
        </authorList>
    </citation>
    <scope>NUCLEOTIDE SEQUENCE [LARGE SCALE GENOMIC DNA]</scope>
    <source>
        <strain evidence="2 3">DSM 43675</strain>
    </source>
</reference>
<evidence type="ECO:0000313" key="3">
    <source>
        <dbReference type="Proteomes" id="UP000546324"/>
    </source>
</evidence>
<evidence type="ECO:0000256" key="1">
    <source>
        <dbReference type="SAM" id="Phobius"/>
    </source>
</evidence>
<comment type="caution">
    <text evidence="2">The sequence shown here is derived from an EMBL/GenBank/DDBJ whole genome shotgun (WGS) entry which is preliminary data.</text>
</comment>
<dbReference type="Proteomes" id="UP000546324">
    <property type="component" value="Unassembled WGS sequence"/>
</dbReference>
<accession>A0A7X0G6V8</accession>